<dbReference type="SUPFAM" id="SSF158446">
    <property type="entry name" value="IVS-encoded protein-like"/>
    <property type="match status" value="1"/>
</dbReference>
<dbReference type="InterPro" id="IPR036583">
    <property type="entry name" value="23S_rRNA_IVS_sf"/>
</dbReference>
<accession>A0ABP8KTH8</accession>
<name>A0ABP8KTH8_9BACT</name>
<evidence type="ECO:0000313" key="1">
    <source>
        <dbReference type="EMBL" id="GAA4414889.1"/>
    </source>
</evidence>
<dbReference type="Proteomes" id="UP001500936">
    <property type="component" value="Unassembled WGS sequence"/>
</dbReference>
<proteinExistence type="predicted"/>
<gene>
    <name evidence="1" type="ORF">GCM10023187_44890</name>
</gene>
<dbReference type="PANTHER" id="PTHR38471:SF2">
    <property type="entry name" value="FOUR HELIX BUNDLE PROTEIN"/>
    <property type="match status" value="1"/>
</dbReference>
<reference evidence="2" key="1">
    <citation type="journal article" date="2019" name="Int. J. Syst. Evol. Microbiol.">
        <title>The Global Catalogue of Microorganisms (GCM) 10K type strain sequencing project: providing services to taxonomists for standard genome sequencing and annotation.</title>
        <authorList>
            <consortium name="The Broad Institute Genomics Platform"/>
            <consortium name="The Broad Institute Genome Sequencing Center for Infectious Disease"/>
            <person name="Wu L."/>
            <person name="Ma J."/>
        </authorList>
    </citation>
    <scope>NUCLEOTIDE SEQUENCE [LARGE SCALE GENOMIC DNA]</scope>
    <source>
        <strain evidence="2">JCM 17925</strain>
    </source>
</reference>
<dbReference type="RefSeq" id="WP_345270268.1">
    <property type="nucleotide sequence ID" value="NZ_BAABHB010000012.1"/>
</dbReference>
<comment type="caution">
    <text evidence="1">The sequence shown here is derived from an EMBL/GenBank/DDBJ whole genome shotgun (WGS) entry which is preliminary data.</text>
</comment>
<dbReference type="Gene3D" id="1.20.1440.60">
    <property type="entry name" value="23S rRNA-intervening sequence"/>
    <property type="match status" value="1"/>
</dbReference>
<dbReference type="EMBL" id="BAABHB010000012">
    <property type="protein sequence ID" value="GAA4414889.1"/>
    <property type="molecule type" value="Genomic_DNA"/>
</dbReference>
<keyword evidence="2" id="KW-1185">Reference proteome</keyword>
<evidence type="ECO:0000313" key="2">
    <source>
        <dbReference type="Proteomes" id="UP001500936"/>
    </source>
</evidence>
<dbReference type="InterPro" id="IPR012657">
    <property type="entry name" value="23S_rRNA-intervening_sequence"/>
</dbReference>
<dbReference type="NCBIfam" id="TIGR02436">
    <property type="entry name" value="four helix bundle protein"/>
    <property type="match status" value="1"/>
</dbReference>
<organism evidence="1 2">
    <name type="scientific">Nibrella viscosa</name>
    <dbReference type="NCBI Taxonomy" id="1084524"/>
    <lineage>
        <taxon>Bacteria</taxon>
        <taxon>Pseudomonadati</taxon>
        <taxon>Bacteroidota</taxon>
        <taxon>Cytophagia</taxon>
        <taxon>Cytophagales</taxon>
        <taxon>Spirosomataceae</taxon>
        <taxon>Nibrella</taxon>
    </lineage>
</organism>
<dbReference type="PANTHER" id="PTHR38471">
    <property type="entry name" value="FOUR HELIX BUNDLE PROTEIN"/>
    <property type="match status" value="1"/>
</dbReference>
<sequence length="123" mass="14459">MKRSFRFENLEIWQMAIQIGDELFDIADSLEQRKLYRFAEQLRGAGMNVSNNIAEGSGSVSKKEFYQFLNFARRSRYECANILIILERRQHITETNRQALFGRLDELSRKINNFQKALLPPTP</sequence>
<dbReference type="Pfam" id="PF05635">
    <property type="entry name" value="23S_rRNA_IVP"/>
    <property type="match status" value="1"/>
</dbReference>
<protein>
    <submittedName>
        <fullName evidence="1">Four helix bundle protein</fullName>
    </submittedName>
</protein>